<feature type="transmembrane region" description="Helical" evidence="6">
    <location>
        <begin position="753"/>
        <end position="778"/>
    </location>
</feature>
<feature type="transmembrane region" description="Helical" evidence="6">
    <location>
        <begin position="275"/>
        <end position="296"/>
    </location>
</feature>
<feature type="transmembrane region" description="Helical" evidence="6">
    <location>
        <begin position="418"/>
        <end position="438"/>
    </location>
</feature>
<reference evidence="9 10" key="1">
    <citation type="submission" date="2017-10" db="EMBL/GenBank/DDBJ databases">
        <title>Paenichitinophaga pekingensis gen. nov., sp. nov., isolated from activated sludge.</title>
        <authorList>
            <person name="Jin D."/>
            <person name="Kong X."/>
            <person name="Deng Y."/>
            <person name="Bai Z."/>
        </authorList>
    </citation>
    <scope>NUCLEOTIDE SEQUENCE [LARGE SCALE GENOMIC DNA]</scope>
    <source>
        <strain evidence="9 10">13</strain>
    </source>
</reference>
<dbReference type="AlphaFoldDB" id="A0A291QQK4"/>
<keyword evidence="3 6" id="KW-0812">Transmembrane</keyword>
<evidence type="ECO:0000313" key="9">
    <source>
        <dbReference type="EMBL" id="ATL46217.1"/>
    </source>
</evidence>
<evidence type="ECO:0000256" key="3">
    <source>
        <dbReference type="ARBA" id="ARBA00022692"/>
    </source>
</evidence>
<protein>
    <recommendedName>
        <fullName evidence="11">ABC transporter permease</fullName>
    </recommendedName>
</protein>
<dbReference type="InterPro" id="IPR050250">
    <property type="entry name" value="Macrolide_Exporter_MacB"/>
</dbReference>
<dbReference type="Pfam" id="PF12704">
    <property type="entry name" value="MacB_PCD"/>
    <property type="match status" value="2"/>
</dbReference>
<dbReference type="OrthoDB" id="5933722at2"/>
<dbReference type="PROSITE" id="PS51257">
    <property type="entry name" value="PROKAR_LIPOPROTEIN"/>
    <property type="match status" value="1"/>
</dbReference>
<proteinExistence type="predicted"/>
<dbReference type="GO" id="GO:0022857">
    <property type="term" value="F:transmembrane transporter activity"/>
    <property type="evidence" value="ECO:0007669"/>
    <property type="project" value="TreeGrafter"/>
</dbReference>
<feature type="transmembrane region" description="Helical" evidence="6">
    <location>
        <begin position="368"/>
        <end position="393"/>
    </location>
</feature>
<gene>
    <name evidence="9" type="ORF">COR50_03000</name>
</gene>
<evidence type="ECO:0000256" key="5">
    <source>
        <dbReference type="ARBA" id="ARBA00023136"/>
    </source>
</evidence>
<evidence type="ECO:0000259" key="7">
    <source>
        <dbReference type="Pfam" id="PF02687"/>
    </source>
</evidence>
<keyword evidence="4 6" id="KW-1133">Transmembrane helix</keyword>
<dbReference type="RefSeq" id="WP_098192606.1">
    <property type="nucleotide sequence ID" value="NZ_CP023777.1"/>
</dbReference>
<dbReference type="Pfam" id="PF02687">
    <property type="entry name" value="FtsX"/>
    <property type="match status" value="2"/>
</dbReference>
<name>A0A291QQK4_9BACT</name>
<organism evidence="9 10">
    <name type="scientific">Chitinophaga caeni</name>
    <dbReference type="NCBI Taxonomy" id="2029983"/>
    <lineage>
        <taxon>Bacteria</taxon>
        <taxon>Pseudomonadati</taxon>
        <taxon>Bacteroidota</taxon>
        <taxon>Chitinophagia</taxon>
        <taxon>Chitinophagales</taxon>
        <taxon>Chitinophagaceae</taxon>
        <taxon>Chitinophaga</taxon>
    </lineage>
</organism>
<feature type="transmembrane region" description="Helical" evidence="6">
    <location>
        <begin position="21"/>
        <end position="42"/>
    </location>
</feature>
<keyword evidence="10" id="KW-1185">Reference proteome</keyword>
<feature type="transmembrane region" description="Helical" evidence="6">
    <location>
        <begin position="713"/>
        <end position="733"/>
    </location>
</feature>
<feature type="transmembrane region" description="Helical" evidence="6">
    <location>
        <begin position="669"/>
        <end position="692"/>
    </location>
</feature>
<dbReference type="InterPro" id="IPR003838">
    <property type="entry name" value="ABC3_permease_C"/>
</dbReference>
<keyword evidence="5 6" id="KW-0472">Membrane</keyword>
<dbReference type="PANTHER" id="PTHR30572">
    <property type="entry name" value="MEMBRANE COMPONENT OF TRANSPORTER-RELATED"/>
    <property type="match status" value="1"/>
</dbReference>
<comment type="subcellular location">
    <subcellularLocation>
        <location evidence="1">Cell membrane</location>
        <topology evidence="1">Multi-pass membrane protein</topology>
    </subcellularLocation>
</comment>
<dbReference type="EMBL" id="CP023777">
    <property type="protein sequence ID" value="ATL46217.1"/>
    <property type="molecule type" value="Genomic_DNA"/>
</dbReference>
<feature type="domain" description="MacB-like periplasmic core" evidence="8">
    <location>
        <begin position="20"/>
        <end position="189"/>
    </location>
</feature>
<dbReference type="KEGG" id="cbae:COR50_03000"/>
<accession>A0A291QQK4</accession>
<evidence type="ECO:0000256" key="2">
    <source>
        <dbReference type="ARBA" id="ARBA00022475"/>
    </source>
</evidence>
<keyword evidence="2" id="KW-1003">Cell membrane</keyword>
<dbReference type="InterPro" id="IPR025857">
    <property type="entry name" value="MacB_PCD"/>
</dbReference>
<feature type="domain" description="ABC3 transporter permease C-terminal" evidence="7">
    <location>
        <begin position="672"/>
        <end position="785"/>
    </location>
</feature>
<feature type="domain" description="MacB-like periplasmic core" evidence="8">
    <location>
        <begin position="453"/>
        <end position="632"/>
    </location>
</feature>
<evidence type="ECO:0000256" key="1">
    <source>
        <dbReference type="ARBA" id="ARBA00004651"/>
    </source>
</evidence>
<feature type="transmembrane region" description="Helical" evidence="6">
    <location>
        <begin position="325"/>
        <end position="348"/>
    </location>
</feature>
<dbReference type="PANTHER" id="PTHR30572:SF18">
    <property type="entry name" value="ABC-TYPE MACROLIDE FAMILY EXPORT SYSTEM PERMEASE COMPONENT 2"/>
    <property type="match status" value="1"/>
</dbReference>
<evidence type="ECO:0000259" key="8">
    <source>
        <dbReference type="Pfam" id="PF12704"/>
    </source>
</evidence>
<evidence type="ECO:0000256" key="4">
    <source>
        <dbReference type="ARBA" id="ARBA00022989"/>
    </source>
</evidence>
<evidence type="ECO:0000313" key="10">
    <source>
        <dbReference type="Proteomes" id="UP000220133"/>
    </source>
</evidence>
<dbReference type="Proteomes" id="UP000220133">
    <property type="component" value="Chromosome"/>
</dbReference>
<evidence type="ECO:0008006" key="11">
    <source>
        <dbReference type="Google" id="ProtNLM"/>
    </source>
</evidence>
<feature type="domain" description="ABC3 transporter permease C-terminal" evidence="7">
    <location>
        <begin position="280"/>
        <end position="395"/>
    </location>
</feature>
<sequence>MWKQYLSITWRKLRIQRLYSIVNLAGLTIGLVACWCICLYIYDELKYDKFYPKADRIFRLVSHQSWPKGALHLATTSAPFAGAIMQDYPEVENTTRFSTEGGGIVKVDENQVPIDGIYFTDSSVFKVFDYPLLYGNPATALSRPNTIVLTESLAVQLFGNAGHAIDQTLQIDEQELTVTGVMKDIPEQSHLKFKALRSWPVTNDPNSWLYFDIYTYLLLHEGSHLENQLSSFYPKYLAGKMEVNSFRFELQPITSIHLNSHLDYELSANGNFKTIYIFSFIAFLILIIACINYINISTAKAGVRMKEIGVRKSLGSGSLQLTQMFLLESFMVTTFAALLAIASLYFVLPSFNQLTGKNIRLDDIATNKLALAVLGFIVVVGATAGIFPALLLAKTKAIRALQEISKFKSYSSYTRKSLVVFQFSTAIILITISAIVALQMRYVNKTNLGFNKESSLVFHIQSMQVRKNIDALKTELAKASFIKSVAASSNAIGTNFLGSMGYSGQLDDGSYSPNIIANDLYVDENFLQTLDIQLLKGRNFDLQSGDLEHGIIINETFAKKLGIKDPVGKIIRYQTDSKGTLTQRQITGVIKDFHVYSLQHSIIPLALKLPMSREMEDNIFVKFEAGHATEAIDYIKSVYKKFDSYPLDVHFVNENFAAHYKKEQQQGSVLLTFTFLAVFIACLGLFGLAAFMAEQRTKEIGVRKVLGATTYQIVWMMSIDFLKLVLIAALIAIPLAWWGGFSWLLNFAYHVKIHWWLFVLSGFLAGIIAFVTIGFQAVKSAKANPAKSLRTQ</sequence>
<dbReference type="GO" id="GO:0005886">
    <property type="term" value="C:plasma membrane"/>
    <property type="evidence" value="ECO:0007669"/>
    <property type="project" value="UniProtKB-SubCell"/>
</dbReference>
<evidence type="ECO:0000256" key="6">
    <source>
        <dbReference type="SAM" id="Phobius"/>
    </source>
</evidence>